<dbReference type="Proteomes" id="UP000886501">
    <property type="component" value="Unassembled WGS sequence"/>
</dbReference>
<name>A0ACB6ZUF5_THEGA</name>
<evidence type="ECO:0000313" key="2">
    <source>
        <dbReference type="Proteomes" id="UP000886501"/>
    </source>
</evidence>
<comment type="caution">
    <text evidence="1">The sequence shown here is derived from an EMBL/GenBank/DDBJ whole genome shotgun (WGS) entry which is preliminary data.</text>
</comment>
<gene>
    <name evidence="1" type="ORF">BDM02DRAFT_1884127</name>
</gene>
<protein>
    <submittedName>
        <fullName evidence="1">DnaJ-domain-containing protein</fullName>
    </submittedName>
</protein>
<organism evidence="1 2">
    <name type="scientific">Thelephora ganbajun</name>
    <name type="common">Ganba fungus</name>
    <dbReference type="NCBI Taxonomy" id="370292"/>
    <lineage>
        <taxon>Eukaryota</taxon>
        <taxon>Fungi</taxon>
        <taxon>Dikarya</taxon>
        <taxon>Basidiomycota</taxon>
        <taxon>Agaricomycotina</taxon>
        <taxon>Agaricomycetes</taxon>
        <taxon>Thelephorales</taxon>
        <taxon>Thelephoraceae</taxon>
        <taxon>Thelephora</taxon>
    </lineage>
</organism>
<sequence>MRPSCPRFATHYETLAVPQNATKAQIKLSKKYHPDVNSDSASQGKFRAISEAYTILGHDRERRAYDRTLLEAPIPKPSYNYGAFYETRRQRGPKATYAWEPRRGSPSYSNPHSSSSSSQHPHSRTQSHPHPYHYHQPEPSPFFHPGQKPPRGSGQRDPMAEHDRAVAVSSFWRAVQVSGLIVIVITIGGALGSPIS</sequence>
<reference evidence="1" key="1">
    <citation type="submission" date="2019-10" db="EMBL/GenBank/DDBJ databases">
        <authorList>
            <consortium name="DOE Joint Genome Institute"/>
            <person name="Kuo A."/>
            <person name="Miyauchi S."/>
            <person name="Kiss E."/>
            <person name="Drula E."/>
            <person name="Kohler A."/>
            <person name="Sanchez-Garcia M."/>
            <person name="Andreopoulos B."/>
            <person name="Barry K.W."/>
            <person name="Bonito G."/>
            <person name="Buee M."/>
            <person name="Carver A."/>
            <person name="Chen C."/>
            <person name="Cichocki N."/>
            <person name="Clum A."/>
            <person name="Culley D."/>
            <person name="Crous P.W."/>
            <person name="Fauchery L."/>
            <person name="Girlanda M."/>
            <person name="Hayes R."/>
            <person name="Keri Z."/>
            <person name="Labutti K."/>
            <person name="Lipzen A."/>
            <person name="Lombard V."/>
            <person name="Magnuson J."/>
            <person name="Maillard F."/>
            <person name="Morin E."/>
            <person name="Murat C."/>
            <person name="Nolan M."/>
            <person name="Ohm R."/>
            <person name="Pangilinan J."/>
            <person name="Pereira M."/>
            <person name="Perotto S."/>
            <person name="Peter M."/>
            <person name="Riley R."/>
            <person name="Sitrit Y."/>
            <person name="Stielow B."/>
            <person name="Szollosi G."/>
            <person name="Zifcakova L."/>
            <person name="Stursova M."/>
            <person name="Spatafora J.W."/>
            <person name="Tedersoo L."/>
            <person name="Vaario L.-M."/>
            <person name="Yamada A."/>
            <person name="Yan M."/>
            <person name="Wang P."/>
            <person name="Xu J."/>
            <person name="Bruns T."/>
            <person name="Baldrian P."/>
            <person name="Vilgalys R."/>
            <person name="Henrissat B."/>
            <person name="Grigoriev I.V."/>
            <person name="Hibbett D."/>
            <person name="Nagy L.G."/>
            <person name="Martin F.M."/>
        </authorList>
    </citation>
    <scope>NUCLEOTIDE SEQUENCE</scope>
    <source>
        <strain evidence="1">P2</strain>
    </source>
</reference>
<evidence type="ECO:0000313" key="1">
    <source>
        <dbReference type="EMBL" id="KAF9653267.1"/>
    </source>
</evidence>
<dbReference type="EMBL" id="MU117964">
    <property type="protein sequence ID" value="KAF9653267.1"/>
    <property type="molecule type" value="Genomic_DNA"/>
</dbReference>
<reference evidence="1" key="2">
    <citation type="journal article" date="2020" name="Nat. Commun.">
        <title>Large-scale genome sequencing of mycorrhizal fungi provides insights into the early evolution of symbiotic traits.</title>
        <authorList>
            <person name="Miyauchi S."/>
            <person name="Kiss E."/>
            <person name="Kuo A."/>
            <person name="Drula E."/>
            <person name="Kohler A."/>
            <person name="Sanchez-Garcia M."/>
            <person name="Morin E."/>
            <person name="Andreopoulos B."/>
            <person name="Barry K.W."/>
            <person name="Bonito G."/>
            <person name="Buee M."/>
            <person name="Carver A."/>
            <person name="Chen C."/>
            <person name="Cichocki N."/>
            <person name="Clum A."/>
            <person name="Culley D."/>
            <person name="Crous P.W."/>
            <person name="Fauchery L."/>
            <person name="Girlanda M."/>
            <person name="Hayes R.D."/>
            <person name="Keri Z."/>
            <person name="LaButti K."/>
            <person name="Lipzen A."/>
            <person name="Lombard V."/>
            <person name="Magnuson J."/>
            <person name="Maillard F."/>
            <person name="Murat C."/>
            <person name="Nolan M."/>
            <person name="Ohm R.A."/>
            <person name="Pangilinan J."/>
            <person name="Pereira M.F."/>
            <person name="Perotto S."/>
            <person name="Peter M."/>
            <person name="Pfister S."/>
            <person name="Riley R."/>
            <person name="Sitrit Y."/>
            <person name="Stielow J.B."/>
            <person name="Szollosi G."/>
            <person name="Zifcakova L."/>
            <person name="Stursova M."/>
            <person name="Spatafora J.W."/>
            <person name="Tedersoo L."/>
            <person name="Vaario L.M."/>
            <person name="Yamada A."/>
            <person name="Yan M."/>
            <person name="Wang P."/>
            <person name="Xu J."/>
            <person name="Bruns T."/>
            <person name="Baldrian P."/>
            <person name="Vilgalys R."/>
            <person name="Dunand C."/>
            <person name="Henrissat B."/>
            <person name="Grigoriev I.V."/>
            <person name="Hibbett D."/>
            <person name="Nagy L.G."/>
            <person name="Martin F.M."/>
        </authorList>
    </citation>
    <scope>NUCLEOTIDE SEQUENCE</scope>
    <source>
        <strain evidence="1">P2</strain>
    </source>
</reference>
<proteinExistence type="predicted"/>
<accession>A0ACB6ZUF5</accession>
<keyword evidence="2" id="KW-1185">Reference proteome</keyword>